<proteinExistence type="predicted"/>
<reference evidence="1 2" key="1">
    <citation type="submission" date="2016-10" db="EMBL/GenBank/DDBJ databases">
        <authorList>
            <person name="Varghese N."/>
            <person name="Submissions S."/>
        </authorList>
    </citation>
    <scope>NUCLEOTIDE SEQUENCE [LARGE SCALE GENOMIC DNA]</scope>
    <source>
        <strain evidence="1 2">DSM 14526</strain>
    </source>
</reference>
<evidence type="ECO:0000313" key="1">
    <source>
        <dbReference type="EMBL" id="SDZ82768.1"/>
    </source>
</evidence>
<dbReference type="RefSeq" id="WP_086985235.1">
    <property type="nucleotide sequence ID" value="NZ_FJNA01000001.1"/>
</dbReference>
<gene>
    <name evidence="1" type="ORF">SAMN04488525_101307</name>
</gene>
<sequence>MNKQKLRFISIGFLLSAVLLAGFQLFYPEALPGSTFNGEANADSTDYQEKYESTLAELDVQKQLNEAAISSAPAEEAAVASSAPTEAASVAESSAAPAANTLVTFVITSGQPTSVVIDNLVSAGLITDRAVFEQYLNDRNLVMKINIGEYQLSQDMGYEVIADMITLE</sequence>
<accession>A0AB37ZW67</accession>
<protein>
    <recommendedName>
        <fullName evidence="3">Aminodeoxychorismate lyase</fullName>
    </recommendedName>
</protein>
<name>A0AB37ZW67_9LACT</name>
<evidence type="ECO:0000313" key="2">
    <source>
        <dbReference type="Proteomes" id="UP000199042"/>
    </source>
</evidence>
<dbReference type="Gene3D" id="3.30.1490.480">
    <property type="entry name" value="Endolytic murein transglycosylase"/>
    <property type="match status" value="1"/>
</dbReference>
<organism evidence="1 2">
    <name type="scientific">Trichococcus collinsii</name>
    <dbReference type="NCBI Taxonomy" id="157076"/>
    <lineage>
        <taxon>Bacteria</taxon>
        <taxon>Bacillati</taxon>
        <taxon>Bacillota</taxon>
        <taxon>Bacilli</taxon>
        <taxon>Lactobacillales</taxon>
        <taxon>Carnobacteriaceae</taxon>
        <taxon>Trichococcus</taxon>
    </lineage>
</organism>
<dbReference type="Proteomes" id="UP000199042">
    <property type="component" value="Unassembled WGS sequence"/>
</dbReference>
<evidence type="ECO:0008006" key="3">
    <source>
        <dbReference type="Google" id="ProtNLM"/>
    </source>
</evidence>
<dbReference type="AlphaFoldDB" id="A0AB37ZW67"/>
<comment type="caution">
    <text evidence="1">The sequence shown here is derived from an EMBL/GenBank/DDBJ whole genome shotgun (WGS) entry which is preliminary data.</text>
</comment>
<dbReference type="EMBL" id="FNQH01000001">
    <property type="protein sequence ID" value="SDZ82768.1"/>
    <property type="molecule type" value="Genomic_DNA"/>
</dbReference>
<keyword evidence="2" id="KW-1185">Reference proteome</keyword>